<evidence type="ECO:0000313" key="2">
    <source>
        <dbReference type="EMBL" id="QFX76198.1"/>
    </source>
</evidence>
<sequence length="39" mass="4117">MSGLPGQGVVSAFCNTLSDTGRKNRPMSRPGANKLRVNV</sequence>
<feature type="region of interest" description="Disordered" evidence="1">
    <location>
        <begin position="17"/>
        <end position="39"/>
    </location>
</feature>
<evidence type="ECO:0000256" key="1">
    <source>
        <dbReference type="SAM" id="MobiDB-lite"/>
    </source>
</evidence>
<evidence type="ECO:0000313" key="3">
    <source>
        <dbReference type="EMBL" id="QGJ79966.1"/>
    </source>
</evidence>
<organism evidence="2">
    <name type="scientific">Morganella morganii</name>
    <name type="common">Proteus morganii</name>
    <dbReference type="NCBI Taxonomy" id="582"/>
    <lineage>
        <taxon>Bacteria</taxon>
        <taxon>Pseudomonadati</taxon>
        <taxon>Pseudomonadota</taxon>
        <taxon>Gammaproteobacteria</taxon>
        <taxon>Enterobacterales</taxon>
        <taxon>Morganellaceae</taxon>
        <taxon>Morganella</taxon>
    </lineage>
</organism>
<dbReference type="EMBL" id="MN310367">
    <property type="protein sequence ID" value="QFX76198.1"/>
    <property type="molecule type" value="Genomic_DNA"/>
</dbReference>
<keyword evidence="2" id="KW-0614">Plasmid</keyword>
<reference evidence="2" key="1">
    <citation type="submission" date="2019-08" db="EMBL/GenBank/DDBJ databases">
        <authorList>
            <person name="Zhou D."/>
        </authorList>
    </citation>
    <scope>NUCLEOTIDE SEQUENCE</scope>
    <source>
        <strain evidence="2">170516602</strain>
        <strain evidence="3">1712229813</strain>
        <plasmid evidence="3">p229813-KPC</plasmid>
        <plasmid evidence="2">p516602-KPC</plasmid>
    </source>
</reference>
<protein>
    <submittedName>
        <fullName evidence="2">Uncharacterized protein</fullName>
    </submittedName>
</protein>
<proteinExistence type="predicted"/>
<geneLocation type="plasmid" evidence="3">
    <name>p229813-KPC</name>
</geneLocation>
<name>A0A6B7PXC3_MORMO</name>
<accession>A0A6B7PXC3</accession>
<geneLocation type="plasmid" evidence="2">
    <name>p516602-KPC</name>
</geneLocation>
<dbReference type="EMBL" id="MN310368">
    <property type="protein sequence ID" value="QGJ79966.1"/>
    <property type="molecule type" value="Genomic_DNA"/>
</dbReference>
<dbReference type="AlphaFoldDB" id="A0A6B7PXC3"/>